<name>A0A9N9CQY1_9GLOM</name>
<feature type="compositionally biased region" description="Basic and acidic residues" evidence="1">
    <location>
        <begin position="1"/>
        <end position="10"/>
    </location>
</feature>
<keyword evidence="3" id="KW-1185">Reference proteome</keyword>
<dbReference type="AlphaFoldDB" id="A0A9N9CQY1"/>
<evidence type="ECO:0000313" key="3">
    <source>
        <dbReference type="Proteomes" id="UP000789706"/>
    </source>
</evidence>
<gene>
    <name evidence="2" type="ORF">DEBURN_LOCUS9924</name>
</gene>
<evidence type="ECO:0000256" key="1">
    <source>
        <dbReference type="SAM" id="MobiDB-lite"/>
    </source>
</evidence>
<accession>A0A9N9CQY1</accession>
<feature type="non-terminal residue" evidence="2">
    <location>
        <position position="1"/>
    </location>
</feature>
<sequence>SIESEYKESNSELESESDSDDNKNILDEIPVMMGDSLVETELN</sequence>
<feature type="non-terminal residue" evidence="2">
    <location>
        <position position="43"/>
    </location>
</feature>
<dbReference type="EMBL" id="CAJVPK010002280">
    <property type="protein sequence ID" value="CAG8609811.1"/>
    <property type="molecule type" value="Genomic_DNA"/>
</dbReference>
<feature type="region of interest" description="Disordered" evidence="1">
    <location>
        <begin position="1"/>
        <end position="43"/>
    </location>
</feature>
<proteinExistence type="predicted"/>
<comment type="caution">
    <text evidence="2">The sequence shown here is derived from an EMBL/GenBank/DDBJ whole genome shotgun (WGS) entry which is preliminary data.</text>
</comment>
<protein>
    <submittedName>
        <fullName evidence="2">3167_t:CDS:1</fullName>
    </submittedName>
</protein>
<organism evidence="2 3">
    <name type="scientific">Diversispora eburnea</name>
    <dbReference type="NCBI Taxonomy" id="1213867"/>
    <lineage>
        <taxon>Eukaryota</taxon>
        <taxon>Fungi</taxon>
        <taxon>Fungi incertae sedis</taxon>
        <taxon>Mucoromycota</taxon>
        <taxon>Glomeromycotina</taxon>
        <taxon>Glomeromycetes</taxon>
        <taxon>Diversisporales</taxon>
        <taxon>Diversisporaceae</taxon>
        <taxon>Diversispora</taxon>
    </lineage>
</organism>
<dbReference type="Proteomes" id="UP000789706">
    <property type="component" value="Unassembled WGS sequence"/>
</dbReference>
<reference evidence="2" key="1">
    <citation type="submission" date="2021-06" db="EMBL/GenBank/DDBJ databases">
        <authorList>
            <person name="Kallberg Y."/>
            <person name="Tangrot J."/>
            <person name="Rosling A."/>
        </authorList>
    </citation>
    <scope>NUCLEOTIDE SEQUENCE</scope>
    <source>
        <strain evidence="2">AZ414A</strain>
    </source>
</reference>
<evidence type="ECO:0000313" key="2">
    <source>
        <dbReference type="EMBL" id="CAG8609811.1"/>
    </source>
</evidence>